<dbReference type="RefSeq" id="WP_164650765.1">
    <property type="nucleotide sequence ID" value="NZ_CP047476.1"/>
</dbReference>
<keyword evidence="3" id="KW-1185">Reference proteome</keyword>
<organism evidence="2 3">
    <name type="scientific">Vibrio astriarenae</name>
    <dbReference type="NCBI Taxonomy" id="1481923"/>
    <lineage>
        <taxon>Bacteria</taxon>
        <taxon>Pseudomonadati</taxon>
        <taxon>Pseudomonadota</taxon>
        <taxon>Gammaproteobacteria</taxon>
        <taxon>Vibrionales</taxon>
        <taxon>Vibrionaceae</taxon>
        <taxon>Vibrio</taxon>
    </lineage>
</organism>
<evidence type="ECO:0000256" key="1">
    <source>
        <dbReference type="SAM" id="SignalP"/>
    </source>
</evidence>
<name>A0A7Z2YG59_9VIBR</name>
<evidence type="ECO:0000313" key="2">
    <source>
        <dbReference type="EMBL" id="QIA65869.1"/>
    </source>
</evidence>
<feature type="signal peptide" evidence="1">
    <location>
        <begin position="1"/>
        <end position="18"/>
    </location>
</feature>
<proteinExistence type="predicted"/>
<reference evidence="2 3" key="1">
    <citation type="submission" date="2020-01" db="EMBL/GenBank/DDBJ databases">
        <title>Whole genome and functional gene identification of agarase of Vibrio HN897.</title>
        <authorList>
            <person name="Liu Y."/>
            <person name="Zhao Z."/>
        </authorList>
    </citation>
    <scope>NUCLEOTIDE SEQUENCE [LARGE SCALE GENOMIC DNA]</scope>
    <source>
        <strain evidence="2 3">HN897</strain>
    </source>
</reference>
<dbReference type="KEGG" id="vas:GT360_20395"/>
<accession>A0A7Z2YG59</accession>
<gene>
    <name evidence="2" type="ORF">GT360_20395</name>
</gene>
<protein>
    <submittedName>
        <fullName evidence="2">Uncharacterized protein</fullName>
    </submittedName>
</protein>
<evidence type="ECO:0000313" key="3">
    <source>
        <dbReference type="Proteomes" id="UP000464262"/>
    </source>
</evidence>
<sequence length="179" mass="20635">MVCAFTLFSVWFSTASWANHALFFPFVDTQQSLGVISDVFEDEYTFECSETDEQWRYCAEFVYYQTPVFAYFYESGGVINRAELEVEPSINHLAQVQYNLRRDGFEISSVSHSGEVFDVKKQLKVLSPSDVDKALIEFINSHSPSEPIKLVWNKYDNQSNAKAVVAYDVLMLQLTFTRE</sequence>
<keyword evidence="1" id="KW-0732">Signal</keyword>
<feature type="chain" id="PRO_5031066783" evidence="1">
    <location>
        <begin position="19"/>
        <end position="179"/>
    </location>
</feature>
<dbReference type="EMBL" id="CP047476">
    <property type="protein sequence ID" value="QIA65869.1"/>
    <property type="molecule type" value="Genomic_DNA"/>
</dbReference>
<dbReference type="AlphaFoldDB" id="A0A7Z2YG59"/>
<dbReference type="Proteomes" id="UP000464262">
    <property type="component" value="Chromosome 2"/>
</dbReference>